<proteinExistence type="predicted"/>
<evidence type="ECO:0000313" key="1">
    <source>
        <dbReference type="EMBL" id="QJA92030.1"/>
    </source>
</evidence>
<dbReference type="AlphaFoldDB" id="A0A6M3LBC3"/>
<name>A0A6M3LBC3_9ZZZZ</name>
<sequence length="58" mass="6692">MTHERALLRLVATVGRYVDAYHDDNVDAEGKEYARWAMEDALDDLRAINREWTGGRQA</sequence>
<organism evidence="1">
    <name type="scientific">viral metagenome</name>
    <dbReference type="NCBI Taxonomy" id="1070528"/>
    <lineage>
        <taxon>unclassified sequences</taxon>
        <taxon>metagenomes</taxon>
        <taxon>organismal metagenomes</taxon>
    </lineage>
</organism>
<reference evidence="1" key="1">
    <citation type="submission" date="2020-03" db="EMBL/GenBank/DDBJ databases">
        <title>The deep terrestrial virosphere.</title>
        <authorList>
            <person name="Holmfeldt K."/>
            <person name="Nilsson E."/>
            <person name="Simone D."/>
            <person name="Lopez-Fernandez M."/>
            <person name="Wu X."/>
            <person name="de Brujin I."/>
            <person name="Lundin D."/>
            <person name="Andersson A."/>
            <person name="Bertilsson S."/>
            <person name="Dopson M."/>
        </authorList>
    </citation>
    <scope>NUCLEOTIDE SEQUENCE</scope>
    <source>
        <strain evidence="1">MM415B03202</strain>
    </source>
</reference>
<accession>A0A6M3LBC3</accession>
<gene>
    <name evidence="1" type="ORF">MM415B03202_0005</name>
</gene>
<dbReference type="EMBL" id="MT143032">
    <property type="protein sequence ID" value="QJA92030.1"/>
    <property type="molecule type" value="Genomic_DNA"/>
</dbReference>
<protein>
    <submittedName>
        <fullName evidence="1">Uncharacterized protein</fullName>
    </submittedName>
</protein>